<evidence type="ECO:0000313" key="2">
    <source>
        <dbReference type="Proteomes" id="UP000827976"/>
    </source>
</evidence>
<reference evidence="2" key="1">
    <citation type="journal article" date="2022" name="Nat. Commun.">
        <title>Chromosome evolution and the genetic basis of agronomically important traits in greater yam.</title>
        <authorList>
            <person name="Bredeson J.V."/>
            <person name="Lyons J.B."/>
            <person name="Oniyinde I.O."/>
            <person name="Okereke N.R."/>
            <person name="Kolade O."/>
            <person name="Nnabue I."/>
            <person name="Nwadili C.O."/>
            <person name="Hribova E."/>
            <person name="Parker M."/>
            <person name="Nwogha J."/>
            <person name="Shu S."/>
            <person name="Carlson J."/>
            <person name="Kariba R."/>
            <person name="Muthemba S."/>
            <person name="Knop K."/>
            <person name="Barton G.J."/>
            <person name="Sherwood A.V."/>
            <person name="Lopez-Montes A."/>
            <person name="Asiedu R."/>
            <person name="Jamnadass R."/>
            <person name="Muchugi A."/>
            <person name="Goodstein D."/>
            <person name="Egesi C.N."/>
            <person name="Featherston J."/>
            <person name="Asfaw A."/>
            <person name="Simpson G.G."/>
            <person name="Dolezel J."/>
            <person name="Hendre P.S."/>
            <person name="Van Deynze A."/>
            <person name="Kumar P.L."/>
            <person name="Obidiegwu J.E."/>
            <person name="Bhattacharjee R."/>
            <person name="Rokhsar D.S."/>
        </authorList>
    </citation>
    <scope>NUCLEOTIDE SEQUENCE [LARGE SCALE GENOMIC DNA]</scope>
    <source>
        <strain evidence="2">cv. TDa95/00328</strain>
    </source>
</reference>
<dbReference type="Proteomes" id="UP000827976">
    <property type="component" value="Chromosome 18"/>
</dbReference>
<sequence>MDALVASQLWMAGNTRSLSPSSSIRFSHPTPKKKIAFDAMTIRSLSSSSSSSLSISPQAKADDGGNADHRLDVGTYEPKTVHVKFILHKECLFGQRFLMVGNEAMFGLWEPKKAVPMEWSNGHIWTVELDIPVGTSIQFKFILRGVSGEISWQPGPDRCLQTRETMKTMVVWEDWEDAHKQKILEEEAAASFICKDSDISSNRSVVAIADVNDALDSIKITSDDDDHAKLQTTFVGDPVLVPGLAPMAMPTAVAVHNKGEEFNALQLHDEQQEVPADGCDSGESPGPDEALLLFTEKLNAEEPYSQTTGEVLRNDIHWGQNQLHRFLLNLGFSIDPPAT</sequence>
<gene>
    <name evidence="1" type="ORF">IHE45_18G119600</name>
</gene>
<dbReference type="EMBL" id="CM037028">
    <property type="protein sequence ID" value="KAH7657112.1"/>
    <property type="molecule type" value="Genomic_DNA"/>
</dbReference>
<name>A0ACB7UA05_DIOAL</name>
<protein>
    <submittedName>
        <fullName evidence="1">Phosphoglucan water dikinase protein</fullName>
        <ecNumber evidence="1">2.7.9.5</ecNumber>
    </submittedName>
</protein>
<comment type="caution">
    <text evidence="1">The sequence shown here is derived from an EMBL/GenBank/DDBJ whole genome shotgun (WGS) entry which is preliminary data.</text>
</comment>
<dbReference type="EC" id="2.7.9.5" evidence="1"/>
<proteinExistence type="predicted"/>
<keyword evidence="2" id="KW-1185">Reference proteome</keyword>
<organism evidence="1 2">
    <name type="scientific">Dioscorea alata</name>
    <name type="common">Purple yam</name>
    <dbReference type="NCBI Taxonomy" id="55571"/>
    <lineage>
        <taxon>Eukaryota</taxon>
        <taxon>Viridiplantae</taxon>
        <taxon>Streptophyta</taxon>
        <taxon>Embryophyta</taxon>
        <taxon>Tracheophyta</taxon>
        <taxon>Spermatophyta</taxon>
        <taxon>Magnoliopsida</taxon>
        <taxon>Liliopsida</taxon>
        <taxon>Dioscoreales</taxon>
        <taxon>Dioscoreaceae</taxon>
        <taxon>Dioscorea</taxon>
    </lineage>
</organism>
<accession>A0ACB7UA05</accession>
<evidence type="ECO:0000313" key="1">
    <source>
        <dbReference type="EMBL" id="KAH7657112.1"/>
    </source>
</evidence>
<keyword evidence="1" id="KW-0808">Transferase</keyword>